<keyword evidence="3 6" id="KW-0812">Transmembrane</keyword>
<dbReference type="InterPro" id="IPR037185">
    <property type="entry name" value="EmrE-like"/>
</dbReference>
<dbReference type="Gene3D" id="1.10.3730.20">
    <property type="match status" value="2"/>
</dbReference>
<dbReference type="PANTHER" id="PTHR32322">
    <property type="entry name" value="INNER MEMBRANE TRANSPORTER"/>
    <property type="match status" value="1"/>
</dbReference>
<sequence length="319" mass="33365">MTIDSSLAQKPRAWTTDAVVGLLSTIWGSTYFVIRAGLEHLPPFTSAAVRFTIACAIMTVLARLLASREGGDRPPWSLSLTMGLLNFGISYGIVYWSETILPSGLVSVLWAVFPMMMAVCGHLFVPGERLRPRQWLGFLVGFGGMVLLFSTDVAAVGPQAIPAGLVLLLSPLLSALGQTQIKRHGAGVSSLLLNRNAMAIGALVLAGAALIGERDAPAQWTTQAVASVLYLAVIGTSVTFGLYYWALRYAPAYRMSLTSYLSPVLALTVGAVAGGEPVGPETIAGVALILAGVGLVMLKHKRPAAPAAPGTPSPGDVTP</sequence>
<evidence type="ECO:0000256" key="4">
    <source>
        <dbReference type="ARBA" id="ARBA00022989"/>
    </source>
</evidence>
<dbReference type="InterPro" id="IPR000620">
    <property type="entry name" value="EamA_dom"/>
</dbReference>
<feature type="transmembrane region" description="Helical" evidence="6">
    <location>
        <begin position="193"/>
        <end position="212"/>
    </location>
</feature>
<reference evidence="8" key="1">
    <citation type="journal article" date="2018" name="J. Ind. Microbiol. Biotechnol.">
        <title>Genome mining reveals uncommon alkylpyrones as type III PKS products from myxobacteria.</title>
        <authorList>
            <person name="Hug J.J."/>
            <person name="Panter F."/>
            <person name="Krug D."/>
            <person name="Muller R."/>
        </authorList>
    </citation>
    <scope>NUCLEOTIDE SEQUENCE</scope>
    <source>
        <strain evidence="8">MNa2518</strain>
    </source>
</reference>
<evidence type="ECO:0000256" key="2">
    <source>
        <dbReference type="ARBA" id="ARBA00007362"/>
    </source>
</evidence>
<dbReference type="InterPro" id="IPR050638">
    <property type="entry name" value="AA-Vitamin_Transporters"/>
</dbReference>
<keyword evidence="4 6" id="KW-1133">Transmembrane helix</keyword>
<feature type="domain" description="EamA" evidence="7">
    <location>
        <begin position="22"/>
        <end position="149"/>
    </location>
</feature>
<feature type="transmembrane region" description="Helical" evidence="6">
    <location>
        <begin position="78"/>
        <end position="97"/>
    </location>
</feature>
<dbReference type="PANTHER" id="PTHR32322:SF2">
    <property type="entry name" value="EAMA DOMAIN-CONTAINING PROTEIN"/>
    <property type="match status" value="1"/>
</dbReference>
<keyword evidence="5 6" id="KW-0472">Membrane</keyword>
<evidence type="ECO:0000259" key="7">
    <source>
        <dbReference type="Pfam" id="PF00892"/>
    </source>
</evidence>
<organism evidence="8">
    <name type="scientific">Kofleria flava</name>
    <dbReference type="NCBI Taxonomy" id="694315"/>
    <lineage>
        <taxon>Bacteria</taxon>
        <taxon>Pseudomonadati</taxon>
        <taxon>Myxococcota</taxon>
        <taxon>Polyangia</taxon>
        <taxon>Haliangiales</taxon>
        <taxon>Kofleriaceae</taxon>
        <taxon>Kofleria</taxon>
    </lineage>
</organism>
<name>A0A3S5GXL9_9BACT</name>
<evidence type="ECO:0000256" key="6">
    <source>
        <dbReference type="SAM" id="Phobius"/>
    </source>
</evidence>
<evidence type="ECO:0000256" key="3">
    <source>
        <dbReference type="ARBA" id="ARBA00022692"/>
    </source>
</evidence>
<feature type="transmembrane region" description="Helical" evidence="6">
    <location>
        <begin position="12"/>
        <end position="34"/>
    </location>
</feature>
<proteinExistence type="inferred from homology"/>
<feature type="transmembrane region" description="Helical" evidence="6">
    <location>
        <begin position="257"/>
        <end position="275"/>
    </location>
</feature>
<dbReference type="EMBL" id="MH908912">
    <property type="protein sequence ID" value="AYM53862.1"/>
    <property type="molecule type" value="Genomic_DNA"/>
</dbReference>
<protein>
    <submittedName>
        <fullName evidence="8">Transmembrane protein</fullName>
    </submittedName>
</protein>
<accession>A0A3S5GXL9</accession>
<feature type="transmembrane region" description="Helical" evidence="6">
    <location>
        <begin position="136"/>
        <end position="155"/>
    </location>
</feature>
<evidence type="ECO:0000256" key="1">
    <source>
        <dbReference type="ARBA" id="ARBA00004141"/>
    </source>
</evidence>
<feature type="transmembrane region" description="Helical" evidence="6">
    <location>
        <begin position="161"/>
        <end position="181"/>
    </location>
</feature>
<feature type="transmembrane region" description="Helical" evidence="6">
    <location>
        <begin position="103"/>
        <end position="124"/>
    </location>
</feature>
<feature type="domain" description="EamA" evidence="7">
    <location>
        <begin position="165"/>
        <end position="297"/>
    </location>
</feature>
<dbReference type="Pfam" id="PF00892">
    <property type="entry name" value="EamA"/>
    <property type="match status" value="2"/>
</dbReference>
<dbReference type="SUPFAM" id="SSF103481">
    <property type="entry name" value="Multidrug resistance efflux transporter EmrE"/>
    <property type="match status" value="2"/>
</dbReference>
<feature type="transmembrane region" description="Helical" evidence="6">
    <location>
        <begin position="224"/>
        <end position="245"/>
    </location>
</feature>
<comment type="subcellular location">
    <subcellularLocation>
        <location evidence="1">Membrane</location>
        <topology evidence="1">Multi-pass membrane protein</topology>
    </subcellularLocation>
</comment>
<evidence type="ECO:0000256" key="5">
    <source>
        <dbReference type="ARBA" id="ARBA00023136"/>
    </source>
</evidence>
<comment type="similarity">
    <text evidence="2">Belongs to the EamA transporter family.</text>
</comment>
<evidence type="ECO:0000313" key="8">
    <source>
        <dbReference type="EMBL" id="AYM53862.1"/>
    </source>
</evidence>
<feature type="transmembrane region" description="Helical" evidence="6">
    <location>
        <begin position="46"/>
        <end position="66"/>
    </location>
</feature>
<dbReference type="AlphaFoldDB" id="A0A3S5GXL9"/>
<feature type="transmembrane region" description="Helical" evidence="6">
    <location>
        <begin position="281"/>
        <end position="298"/>
    </location>
</feature>
<dbReference type="GO" id="GO:0016020">
    <property type="term" value="C:membrane"/>
    <property type="evidence" value="ECO:0007669"/>
    <property type="project" value="UniProtKB-SubCell"/>
</dbReference>